<evidence type="ECO:0000256" key="7">
    <source>
        <dbReference type="ARBA" id="ARBA00022962"/>
    </source>
</evidence>
<evidence type="ECO:0000256" key="9">
    <source>
        <dbReference type="ARBA" id="ARBA00048816"/>
    </source>
</evidence>
<evidence type="ECO:0000256" key="2">
    <source>
        <dbReference type="ARBA" id="ARBA00005077"/>
    </source>
</evidence>
<evidence type="ECO:0000256" key="8">
    <source>
        <dbReference type="ARBA" id="ARBA00022975"/>
    </source>
</evidence>
<dbReference type="UniPathway" id="UPA00068">
    <property type="reaction ID" value="UER00171"/>
</dbReference>
<evidence type="ECO:0000256" key="10">
    <source>
        <dbReference type="ARBA" id="ARBA00049285"/>
    </source>
</evidence>
<evidence type="ECO:0000256" key="11">
    <source>
        <dbReference type="HAMAP-Rule" id="MF_01209"/>
    </source>
</evidence>
<dbReference type="GO" id="GO:0006207">
    <property type="term" value="P:'de novo' pyrimidine nucleobase biosynthetic process"/>
    <property type="evidence" value="ECO:0007669"/>
    <property type="project" value="InterPro"/>
</dbReference>
<accession>U4TL77</accession>
<keyword evidence="6 11" id="KW-0067">ATP-binding</keyword>
<protein>
    <recommendedName>
        <fullName evidence="11">Carbamoyl phosphate synthase small chain</fullName>
        <ecNumber evidence="11">6.3.5.5</ecNumber>
    </recommendedName>
    <alternativeName>
        <fullName evidence="11">Carbamoyl phosphate synthetase glutamine chain</fullName>
    </alternativeName>
</protein>
<dbReference type="InterPro" id="IPR036480">
    <property type="entry name" value="CarbP_synth_ssu_N_sf"/>
</dbReference>
<comment type="similarity">
    <text evidence="3 11">Belongs to the CarA family.</text>
</comment>
<dbReference type="PRINTS" id="PR00099">
    <property type="entry name" value="CPSGATASE"/>
</dbReference>
<dbReference type="GO" id="GO:0004088">
    <property type="term" value="F:carbamoyl-phosphate synthase (glutamine-hydrolyzing) activity"/>
    <property type="evidence" value="ECO:0007669"/>
    <property type="project" value="UniProtKB-UniRule"/>
</dbReference>
<reference evidence="14" key="1">
    <citation type="journal article" date="2013" name="Genome Announc.">
        <title>Whole-Genome Sequencing of Lactobacillus shenzhenensis Strain LY-73T.</title>
        <authorList>
            <person name="Lin Z."/>
            <person name="Liu Z."/>
            <person name="Yang R."/>
            <person name="Zou Y."/>
            <person name="Wan D."/>
            <person name="Chen J."/>
            <person name="Guo M."/>
            <person name="Zhao J."/>
            <person name="Fang C."/>
            <person name="Yang R."/>
            <person name="Liu F."/>
        </authorList>
    </citation>
    <scope>NUCLEOTIDE SEQUENCE [LARGE SCALE GENOMIC DNA]</scope>
    <source>
        <strain evidence="14">LY-73</strain>
    </source>
</reference>
<dbReference type="EC" id="6.3.5.5" evidence="11"/>
<dbReference type="PRINTS" id="PR00097">
    <property type="entry name" value="ANTSNTHASEII"/>
</dbReference>
<keyword evidence="4 11" id="KW-0436">Ligase</keyword>
<dbReference type="PANTHER" id="PTHR43418">
    <property type="entry name" value="MULTIFUNCTIONAL TRYPTOPHAN BIOSYNTHESIS PROTEIN-RELATED"/>
    <property type="match status" value="1"/>
</dbReference>
<dbReference type="GO" id="GO:0004359">
    <property type="term" value="F:glutaminase activity"/>
    <property type="evidence" value="ECO:0007669"/>
    <property type="project" value="RHEA"/>
</dbReference>
<feature type="active site" evidence="11">
    <location>
        <position position="330"/>
    </location>
</feature>
<feature type="active site" description="Nucleophile" evidence="11">
    <location>
        <position position="245"/>
    </location>
</feature>
<dbReference type="NCBIfam" id="NF009475">
    <property type="entry name" value="PRK12838.1"/>
    <property type="match status" value="1"/>
</dbReference>
<dbReference type="CDD" id="cd01744">
    <property type="entry name" value="GATase1_CPSase"/>
    <property type="match status" value="1"/>
</dbReference>
<evidence type="ECO:0000313" key="13">
    <source>
        <dbReference type="EMBL" id="ERL64150.1"/>
    </source>
</evidence>
<dbReference type="InterPro" id="IPR035686">
    <property type="entry name" value="CPSase_GATase1"/>
</dbReference>
<comment type="subunit">
    <text evidence="11">Composed of two chains; the small (or glutamine) chain promotes the hydrolysis of glutamine to ammonia, which is used by the large (or ammonia) chain to synthesize carbamoyl phosphate. Tetramer of heterodimers (alpha,beta)4.</text>
</comment>
<dbReference type="InterPro" id="IPR050472">
    <property type="entry name" value="Anth_synth/Amidotransfase"/>
</dbReference>
<dbReference type="Gene3D" id="3.40.50.880">
    <property type="match status" value="1"/>
</dbReference>
<feature type="binding site" evidence="11">
    <location>
        <position position="290"/>
    </location>
    <ligand>
        <name>L-glutamine</name>
        <dbReference type="ChEBI" id="CHEBI:58359"/>
    </ligand>
</feature>
<dbReference type="HAMAP" id="MF_01209">
    <property type="entry name" value="CPSase_S_chain"/>
    <property type="match status" value="1"/>
</dbReference>
<feature type="binding site" evidence="11">
    <location>
        <position position="220"/>
    </location>
    <ligand>
        <name>L-glutamine</name>
        <dbReference type="ChEBI" id="CHEBI:58359"/>
    </ligand>
</feature>
<feature type="active site" evidence="11">
    <location>
        <position position="332"/>
    </location>
</feature>
<keyword evidence="8 11" id="KW-0665">Pyrimidine biosynthesis</keyword>
<dbReference type="SUPFAM" id="SSF52317">
    <property type="entry name" value="Class I glutamine amidotransferase-like"/>
    <property type="match status" value="1"/>
</dbReference>
<dbReference type="eggNOG" id="COG0505">
    <property type="taxonomic scope" value="Bacteria"/>
</dbReference>
<evidence type="ECO:0000256" key="5">
    <source>
        <dbReference type="ARBA" id="ARBA00022741"/>
    </source>
</evidence>
<dbReference type="GO" id="GO:0006526">
    <property type="term" value="P:L-arginine biosynthetic process"/>
    <property type="evidence" value="ECO:0007669"/>
    <property type="project" value="UniProtKB-UniRule"/>
</dbReference>
<gene>
    <name evidence="11 13" type="primary">carA</name>
    <name evidence="13" type="ORF">L248_1592</name>
</gene>
<comment type="function">
    <text evidence="11">Small subunit of the glutamine-dependent carbamoyl phosphate synthetase (CPSase). CPSase catalyzes the formation of carbamoyl phosphate from the ammonia moiety of glutamine, carbonate, and phosphate donated by ATP, constituting the first step of 2 biosynthetic pathways, one leading to arginine and/or urea and the other to pyrimidine nucleotides. The small subunit (glutamine amidotransferase) binds and cleaves glutamine to supply the large subunit with the substrate ammonia.</text>
</comment>
<evidence type="ECO:0000256" key="4">
    <source>
        <dbReference type="ARBA" id="ARBA00022598"/>
    </source>
</evidence>
<feature type="binding site" evidence="11">
    <location>
        <position position="46"/>
    </location>
    <ligand>
        <name>L-glutamine</name>
        <dbReference type="ChEBI" id="CHEBI:58359"/>
    </ligand>
</feature>
<dbReference type="PANTHER" id="PTHR43418:SF7">
    <property type="entry name" value="CARBAMOYL-PHOSPHATE SYNTHASE SMALL CHAIN"/>
    <property type="match status" value="1"/>
</dbReference>
<feature type="binding site" evidence="11">
    <location>
        <position position="246"/>
    </location>
    <ligand>
        <name>L-glutamine</name>
        <dbReference type="ChEBI" id="CHEBI:58359"/>
    </ligand>
</feature>
<dbReference type="STRING" id="1231336.L248_1592"/>
<dbReference type="PRINTS" id="PR00096">
    <property type="entry name" value="GATASE"/>
</dbReference>
<dbReference type="GO" id="GO:0005524">
    <property type="term" value="F:ATP binding"/>
    <property type="evidence" value="ECO:0007669"/>
    <property type="project" value="UniProtKB-UniRule"/>
</dbReference>
<dbReference type="HOGENOM" id="CLU_035901_2_1_9"/>
<dbReference type="AlphaFoldDB" id="U4TL77"/>
<comment type="pathway">
    <text evidence="1 11">Pyrimidine metabolism; UMP biosynthesis via de novo pathway; (S)-dihydroorotate from bicarbonate: step 1/3.</text>
</comment>
<name>U4TL77_9LACO</name>
<evidence type="ECO:0000313" key="14">
    <source>
        <dbReference type="Proteomes" id="UP000030647"/>
    </source>
</evidence>
<dbReference type="EMBL" id="KI271604">
    <property type="protein sequence ID" value="ERL64150.1"/>
    <property type="molecule type" value="Genomic_DNA"/>
</dbReference>
<dbReference type="Pfam" id="PF00117">
    <property type="entry name" value="GATase"/>
    <property type="match status" value="1"/>
</dbReference>
<evidence type="ECO:0000256" key="1">
    <source>
        <dbReference type="ARBA" id="ARBA00004812"/>
    </source>
</evidence>
<keyword evidence="5 11" id="KW-0547">Nucleotide-binding</keyword>
<dbReference type="InterPro" id="IPR006274">
    <property type="entry name" value="CarbamoylP_synth_ssu"/>
</dbReference>
<feature type="region of interest" description="CPSase" evidence="11">
    <location>
        <begin position="1"/>
        <end position="169"/>
    </location>
</feature>
<dbReference type="Proteomes" id="UP000030647">
    <property type="component" value="Unassembled WGS sequence"/>
</dbReference>
<keyword evidence="11" id="KW-0055">Arginine biosynthesis</keyword>
<dbReference type="OrthoDB" id="9804328at2"/>
<keyword evidence="7 11" id="KW-0315">Glutamine amidotransferase</keyword>
<feature type="binding site" evidence="11">
    <location>
        <position position="287"/>
    </location>
    <ligand>
        <name>L-glutamine</name>
        <dbReference type="ChEBI" id="CHEBI:58359"/>
    </ligand>
</feature>
<dbReference type="Pfam" id="PF00988">
    <property type="entry name" value="CPSase_sm_chain"/>
    <property type="match status" value="1"/>
</dbReference>
<feature type="binding site" evidence="11">
    <location>
        <position position="249"/>
    </location>
    <ligand>
        <name>L-glutamine</name>
        <dbReference type="ChEBI" id="CHEBI:58359"/>
    </ligand>
</feature>
<proteinExistence type="inferred from homology"/>
<dbReference type="SUPFAM" id="SSF52021">
    <property type="entry name" value="Carbamoyl phosphate synthetase, small subunit N-terminal domain"/>
    <property type="match status" value="1"/>
</dbReference>
<dbReference type="NCBIfam" id="TIGR01368">
    <property type="entry name" value="CPSaseIIsmall"/>
    <property type="match status" value="1"/>
</dbReference>
<comment type="catalytic activity">
    <reaction evidence="9 11">
        <text>hydrogencarbonate + L-glutamine + 2 ATP + H2O = carbamoyl phosphate + L-glutamate + 2 ADP + phosphate + 2 H(+)</text>
        <dbReference type="Rhea" id="RHEA:18633"/>
        <dbReference type="ChEBI" id="CHEBI:15377"/>
        <dbReference type="ChEBI" id="CHEBI:15378"/>
        <dbReference type="ChEBI" id="CHEBI:17544"/>
        <dbReference type="ChEBI" id="CHEBI:29985"/>
        <dbReference type="ChEBI" id="CHEBI:30616"/>
        <dbReference type="ChEBI" id="CHEBI:43474"/>
        <dbReference type="ChEBI" id="CHEBI:58228"/>
        <dbReference type="ChEBI" id="CHEBI:58359"/>
        <dbReference type="ChEBI" id="CHEBI:456216"/>
        <dbReference type="EC" id="6.3.5.5"/>
    </reaction>
</comment>
<dbReference type="GO" id="GO:0044205">
    <property type="term" value="P:'de novo' UMP biosynthetic process"/>
    <property type="evidence" value="ECO:0007669"/>
    <property type="project" value="UniProtKB-UniRule"/>
</dbReference>
<comment type="catalytic activity">
    <reaction evidence="10 11">
        <text>L-glutamine + H2O = L-glutamate + NH4(+)</text>
        <dbReference type="Rhea" id="RHEA:15889"/>
        <dbReference type="ChEBI" id="CHEBI:15377"/>
        <dbReference type="ChEBI" id="CHEBI:28938"/>
        <dbReference type="ChEBI" id="CHEBI:29985"/>
        <dbReference type="ChEBI" id="CHEBI:58359"/>
    </reaction>
</comment>
<organism evidence="13 14">
    <name type="scientific">Schleiferilactobacillus shenzhenensis LY-73</name>
    <dbReference type="NCBI Taxonomy" id="1231336"/>
    <lineage>
        <taxon>Bacteria</taxon>
        <taxon>Bacillati</taxon>
        <taxon>Bacillota</taxon>
        <taxon>Bacilli</taxon>
        <taxon>Lactobacillales</taxon>
        <taxon>Lactobacillaceae</taxon>
        <taxon>Schleiferilactobacillus</taxon>
    </lineage>
</organism>
<feature type="binding site" evidence="11">
    <location>
        <position position="289"/>
    </location>
    <ligand>
        <name>L-glutamine</name>
        <dbReference type="ChEBI" id="CHEBI:58359"/>
    </ligand>
</feature>
<sequence length="365" mass="39692">MTERDLILADGTVFRGEALGADIQAMGELVFNTGMSGYQETLTDQSYNGQIIVFTFPLIGNAGINRDDYETITPTVKGVVVREAATVTGNWRSEMTLDAYLREVGVPGIQGVDTRALTKKLRTVGTMKAMLVDHADDAAATALKDAQLPTNQVLTSATTMPYPVPGTGKKVVVVDFGLKQSILRDLAKRDCNVIVVPPKTTAAEIKRLDPDGVMLSNGPGDPKDVSSALPMIRAIEGQIPLFGICLGHQLFALANGADTFKMKFGHRGFNHPVREIATGRIDFTSQNHGYAVAADSVDQNTLLITHEEINDHTVEGLRHREYPAFSVQFHPDANPGPHDADHLFDDFMDMMTTFAEQRKEAATHA</sequence>
<dbReference type="InterPro" id="IPR029062">
    <property type="entry name" value="Class_I_gatase-like"/>
</dbReference>
<dbReference type="RefSeq" id="WP_022530599.1">
    <property type="nucleotide sequence ID" value="NZ_KI271604.1"/>
</dbReference>
<keyword evidence="11" id="KW-0028">Amino-acid biosynthesis</keyword>
<dbReference type="FunFam" id="3.40.50.880:FF:000029">
    <property type="entry name" value="Carbamoyl-phosphate synthase small chain"/>
    <property type="match status" value="1"/>
</dbReference>
<evidence type="ECO:0000259" key="12">
    <source>
        <dbReference type="SMART" id="SM01097"/>
    </source>
</evidence>
<dbReference type="InterPro" id="IPR002474">
    <property type="entry name" value="CarbamoylP_synth_ssu_N"/>
</dbReference>
<dbReference type="PROSITE" id="PS51273">
    <property type="entry name" value="GATASE_TYPE_1"/>
    <property type="match status" value="1"/>
</dbReference>
<feature type="binding site" evidence="11">
    <location>
        <position position="218"/>
    </location>
    <ligand>
        <name>L-glutamine</name>
        <dbReference type="ChEBI" id="CHEBI:58359"/>
    </ligand>
</feature>
<comment type="pathway">
    <text evidence="2 11">Amino-acid biosynthesis; L-arginine biosynthesis; carbamoyl phosphate from bicarbonate: step 1/1.</text>
</comment>
<evidence type="ECO:0000256" key="6">
    <source>
        <dbReference type="ARBA" id="ARBA00022840"/>
    </source>
</evidence>
<dbReference type="SMART" id="SM01097">
    <property type="entry name" value="CPSase_sm_chain"/>
    <property type="match status" value="1"/>
</dbReference>
<dbReference type="Gene3D" id="3.50.30.20">
    <property type="entry name" value="Carbamoyl-phosphate synthase small subunit, N-terminal domain"/>
    <property type="match status" value="1"/>
</dbReference>
<feature type="domain" description="Carbamoyl-phosphate synthase small subunit N-terminal" evidence="12">
    <location>
        <begin position="2"/>
        <end position="132"/>
    </location>
</feature>
<dbReference type="FunFam" id="3.50.30.20:FF:000001">
    <property type="entry name" value="Carbamoyl-phosphate synthase small chain"/>
    <property type="match status" value="1"/>
</dbReference>
<evidence type="ECO:0000256" key="3">
    <source>
        <dbReference type="ARBA" id="ARBA00007800"/>
    </source>
</evidence>
<dbReference type="InterPro" id="IPR017926">
    <property type="entry name" value="GATASE"/>
</dbReference>
<keyword evidence="14" id="KW-1185">Reference proteome</keyword>
<dbReference type="UniPathway" id="UPA00070">
    <property type="reaction ID" value="UER00115"/>
</dbReference>
<dbReference type="GO" id="GO:0006541">
    <property type="term" value="P:glutamine metabolic process"/>
    <property type="evidence" value="ECO:0007669"/>
    <property type="project" value="InterPro"/>
</dbReference>